<sequence length="585" mass="65794">MIIALIPARGGSKRIPGKNIRPFLGKPIMAYSIEAAVKTGLFDKVIVSTDDEKIADVARSYGAEVPFIRPERLSDDHTGTDAVVRHCLEWHEKRGDIVTHICCIYATAPFVQVEDIIKGYEKVCEEGTASSFSVTPFEYPIYRGLKLSEDGHVEMIWPEYQSSRSQDLPEAYHDAGQFYWLNVSEMSEEGPLFFSRNARPVILPSWRVQDIDTLDDWKRAEQIFRMIEKKTKSKFIKKGGSSMTDSILMAGRPVGEKHPCFIIAEVGANHNRSYDLALRHIDAAVEAGADAVKFQIYSADSLYSKKTPRHSGYDKDLHTLISEIETPREWLPKLADYCNKKNILFFATPFDHEAVDELNKVSEFFKIASFELVDLDLVRYCASKGKPMIISTGLADMEEIEDAYRACVEAGNENIVFLQCASVYPAPPHIMNLKSMETIRRAFGTLVGLSDHTPGVHISVAAVAMGASVVEKHFTLDRSMEGPDHPFAIEPDELRELVRQIREVESAMGDGRKLGPSQEEMEFYQKARRSLHASRDIKAGETITEGMLTCKRPGLGIAPKHSDILVGRTAEIDIERDQWITWEMI</sequence>
<dbReference type="InterPro" id="IPR020039">
    <property type="entry name" value="PseF"/>
</dbReference>
<dbReference type="PANTHER" id="PTHR42966">
    <property type="entry name" value="N-ACETYLNEURAMINATE SYNTHASE"/>
    <property type="match status" value="1"/>
</dbReference>
<evidence type="ECO:0000313" key="3">
    <source>
        <dbReference type="Proteomes" id="UP001200430"/>
    </source>
</evidence>
<keyword evidence="2" id="KW-0808">Transferase</keyword>
<evidence type="ECO:0000313" key="2">
    <source>
        <dbReference type="EMBL" id="MCF4141525.1"/>
    </source>
</evidence>
<proteinExistence type="predicted"/>
<dbReference type="InterPro" id="IPR013132">
    <property type="entry name" value="PseI/NeuA/B-like_N"/>
</dbReference>
<dbReference type="InterPro" id="IPR013974">
    <property type="entry name" value="SAF"/>
</dbReference>
<dbReference type="InterPro" id="IPR003329">
    <property type="entry name" value="Cytidylyl_trans"/>
</dbReference>
<dbReference type="EC" id="2.7.7.81" evidence="2"/>
<gene>
    <name evidence="2" type="primary">pseF</name>
    <name evidence="2" type="ORF">L2W38_01665</name>
</gene>
<dbReference type="Proteomes" id="UP001200430">
    <property type="component" value="Unassembled WGS sequence"/>
</dbReference>
<reference evidence="2 3" key="1">
    <citation type="submission" date="2022-01" db="EMBL/GenBank/DDBJ databases">
        <title>Dethiosulfovibrio faecalis sp. nov., a novel proteolytic, non-sulfur-reducing bacterium isolated from a marine aquaculture solid waste bioreactor.</title>
        <authorList>
            <person name="Grabowski S."/>
            <person name="Apolinario E."/>
            <person name="Schneider N."/>
            <person name="Marshall C.W."/>
            <person name="Sowers K.R."/>
        </authorList>
    </citation>
    <scope>NUCLEOTIDE SEQUENCE [LARGE SCALE GENOMIC DNA]</scope>
    <source>
        <strain evidence="2 3">DSM 12537</strain>
    </source>
</reference>
<dbReference type="InterPro" id="IPR006190">
    <property type="entry name" value="SAF_AFP_Neu5Ac"/>
</dbReference>
<dbReference type="CDD" id="cd02513">
    <property type="entry name" value="CMP-NeuAc_Synthase"/>
    <property type="match status" value="1"/>
</dbReference>
<dbReference type="InterPro" id="IPR057736">
    <property type="entry name" value="SAF_PseI/NeuA/NeuB"/>
</dbReference>
<dbReference type="InterPro" id="IPR036732">
    <property type="entry name" value="AFP_Neu5c_C_sf"/>
</dbReference>
<dbReference type="PANTHER" id="PTHR42966:SF1">
    <property type="entry name" value="SIALIC ACID SYNTHASE"/>
    <property type="match status" value="1"/>
</dbReference>
<evidence type="ECO:0000259" key="1">
    <source>
        <dbReference type="PROSITE" id="PS50844"/>
    </source>
</evidence>
<dbReference type="SUPFAM" id="SSF53448">
    <property type="entry name" value="Nucleotide-diphospho-sugar transferases"/>
    <property type="match status" value="1"/>
</dbReference>
<dbReference type="Pfam" id="PF08666">
    <property type="entry name" value="SAF"/>
    <property type="match status" value="1"/>
</dbReference>
<dbReference type="Gene3D" id="3.20.20.70">
    <property type="entry name" value="Aldolase class I"/>
    <property type="match status" value="1"/>
</dbReference>
<dbReference type="SUPFAM" id="SSF51569">
    <property type="entry name" value="Aldolase"/>
    <property type="match status" value="1"/>
</dbReference>
<dbReference type="EMBL" id="JAKGUD010000001">
    <property type="protein sequence ID" value="MCF4141525.1"/>
    <property type="molecule type" value="Genomic_DNA"/>
</dbReference>
<dbReference type="PROSITE" id="PS50844">
    <property type="entry name" value="AFP_LIKE"/>
    <property type="match status" value="1"/>
</dbReference>
<dbReference type="InterPro" id="IPR051690">
    <property type="entry name" value="PseI-like"/>
</dbReference>
<dbReference type="GO" id="GO:0016779">
    <property type="term" value="F:nucleotidyltransferase activity"/>
    <property type="evidence" value="ECO:0007669"/>
    <property type="project" value="UniProtKB-KW"/>
</dbReference>
<comment type="caution">
    <text evidence="2">The sequence shown here is derived from an EMBL/GenBank/DDBJ whole genome shotgun (WGS) entry which is preliminary data.</text>
</comment>
<feature type="domain" description="AFP-like" evidence="1">
    <location>
        <begin position="530"/>
        <end position="585"/>
    </location>
</feature>
<dbReference type="Pfam" id="PF02348">
    <property type="entry name" value="CTP_transf_3"/>
    <property type="match status" value="1"/>
</dbReference>
<dbReference type="InterPro" id="IPR029044">
    <property type="entry name" value="Nucleotide-diphossugar_trans"/>
</dbReference>
<dbReference type="Gene3D" id="3.90.550.10">
    <property type="entry name" value="Spore Coat Polysaccharide Biosynthesis Protein SpsA, Chain A"/>
    <property type="match status" value="1"/>
</dbReference>
<dbReference type="CDD" id="cd11615">
    <property type="entry name" value="SAF_NeuB_like"/>
    <property type="match status" value="1"/>
</dbReference>
<protein>
    <submittedName>
        <fullName evidence="2">Pseudaminic acid cytidylyltransferase</fullName>
        <ecNumber evidence="2">2.7.7.81</ecNumber>
    </submittedName>
</protein>
<name>A0ABS9EK42_9BACT</name>
<organism evidence="2 3">
    <name type="scientific">Dethiosulfovibrio marinus</name>
    <dbReference type="NCBI Taxonomy" id="133532"/>
    <lineage>
        <taxon>Bacteria</taxon>
        <taxon>Thermotogati</taxon>
        <taxon>Synergistota</taxon>
        <taxon>Synergistia</taxon>
        <taxon>Synergistales</taxon>
        <taxon>Dethiosulfovibrionaceae</taxon>
        <taxon>Dethiosulfovibrio</taxon>
    </lineage>
</organism>
<dbReference type="InterPro" id="IPR013785">
    <property type="entry name" value="Aldolase_TIM"/>
</dbReference>
<accession>A0ABS9EK42</accession>
<dbReference type="Pfam" id="PF03102">
    <property type="entry name" value="NeuB"/>
    <property type="match status" value="1"/>
</dbReference>
<dbReference type="RefSeq" id="WP_236097977.1">
    <property type="nucleotide sequence ID" value="NZ_JAKGUD010000001.1"/>
</dbReference>
<keyword evidence="2" id="KW-0548">Nucleotidyltransferase</keyword>
<dbReference type="Gene3D" id="3.90.1210.10">
    <property type="entry name" value="Antifreeze-like/N-acetylneuraminic acid synthase C-terminal domain"/>
    <property type="match status" value="1"/>
</dbReference>
<dbReference type="NCBIfam" id="TIGR03584">
    <property type="entry name" value="PseF"/>
    <property type="match status" value="1"/>
</dbReference>
<keyword evidence="3" id="KW-1185">Reference proteome</keyword>
<dbReference type="SUPFAM" id="SSF51269">
    <property type="entry name" value="AFP III-like domain"/>
    <property type="match status" value="1"/>
</dbReference>
<dbReference type="SMART" id="SM00858">
    <property type="entry name" value="SAF"/>
    <property type="match status" value="1"/>
</dbReference>